<gene>
    <name evidence="2" type="ORF">HNAJ_LOCUS92</name>
</gene>
<feature type="region of interest" description="Disordered" evidence="1">
    <location>
        <begin position="24"/>
        <end position="63"/>
    </location>
</feature>
<reference evidence="2 3" key="2">
    <citation type="submission" date="2018-11" db="EMBL/GenBank/DDBJ databases">
        <authorList>
            <consortium name="Pathogen Informatics"/>
        </authorList>
    </citation>
    <scope>NUCLEOTIDE SEQUENCE [LARGE SCALE GENOMIC DNA]</scope>
</reference>
<evidence type="ECO:0000313" key="4">
    <source>
        <dbReference type="WBParaSite" id="HNAJ_0000009101-mRNA-1"/>
    </source>
</evidence>
<dbReference type="STRING" id="102285.A0A0R3SZZ3"/>
<keyword evidence="3" id="KW-1185">Reference proteome</keyword>
<evidence type="ECO:0000313" key="3">
    <source>
        <dbReference type="Proteomes" id="UP000278807"/>
    </source>
</evidence>
<protein>
    <submittedName>
        <fullName evidence="4">ANK_REP_REGION domain-containing protein</fullName>
    </submittedName>
</protein>
<dbReference type="OrthoDB" id="6245635at2759"/>
<dbReference type="WBParaSite" id="HNAJ_0000009101-mRNA-1">
    <property type="protein sequence ID" value="HNAJ_0000009101-mRNA-1"/>
    <property type="gene ID" value="HNAJ_0000009101"/>
</dbReference>
<sequence>MSSIVGKPPKMHEWEKTGWKRLIGNVPSKTNEQRRRSKKKPWLRSKRGSLIGRNEGYSSSDSLSLARPYGSVYKNGRIRGTSSSEKMARSSSIFVEVENDGDDHTAMSQLLVQVTDLLANPQNEDMSLQLRLSPDIQKTLEREMCQIPEQEQSRQLPTLKEILQISSSSRKFHPTNTQELHQLENELFTFLSGQRGEKDLDPQVTLHRCLSSRKVKPPYNRLLQLHLQSLLQHPVVQEDEETKSGIIKFIQRLETSPGGIELTDVDADFLLEVITMTNASIFSPVFTPPIIFNHRESPIMLVAMEIANMSVELQKLAESGEIVSDTQKNILEETQNLTTAGMNQSCSTAKFYSRVIPHQEREQLFDLVSDLQRDSKSTPNYRMSKDQVTKLSSLASRLGEIALLCAKFKVAKAYHIVKNRFRLSTMNFQRICVIGKNDQEVIRDALLLINAAGIAKHSEMAGFVNLFNSEFDVELVKTDAEFLEHLLTCGIDFQTHRISPWPSTDHSIKSISITDDNEKIIHPVNSSVVRNPFARSKTPELSNAPDSIISAFFDTTDKNTYENDTLIKPTEISSTLTTAVYQDDFKSSLSDIVSTRRTLPPNDAQFYFKLIPETLMLRKAISDMQRSPSQLFASKLAPFQIIQLCDCVRKLSSVEPHSEDAKLIRKLSLEANRHLKFKLKAKTVGRLKNFYHRINEPVFQSGSLKLGHVIEEQKFVPTMGEVNLNAENTFYETEICSSALFDRTDSLSLFFLESIKNRCMIRSGNTVNLSESEFSNLLALAQEANDGIEILKNHSSPGDIPGDNVARLLCLYKICAIIKTEDSSVSNQICKRLLWKHILTQFFNFYPEKALKSPFSHVAFNIFIEESDHLPDNIRENALVDIQNLIEATERTTYFSVDAVNNLLNPKTKRQKVIEALKSKLVVSSMNNRQLNCDPYTVGMWISELESQPNEPLSTFLANNSVDDVKQFLLMQPETQELNETSLTDKLIFSGSDESLASFEPSELTKIASQTAGIGQTSPRSNLLYALLLETLVKRFDQPRIFVNRGVFAEIQGLSNDQEVEEADDETNLMEDAQKYLTDLLLDQNKLVSPQQYEEAVMILQDILSQKPPYLVDLDGLKSRVVYLETKVDVFLKSDNCLLYAIASLRGFRAKLISQNAQHTVQTELLFILSVARNYIPNESSLYQEISNQIMQLRQGLFDGSAVDINLKVIEQLSISLDGKLTNILIKTISECFAQLSVIGSVVDLSLWGTLQFICIAVAMLHVDLEAKLLAILLCRPISSLSAETSSTVQAILVQISECLQSNKEIKSSKHVRLLSALLPISLDSADVQSSVEFDKFLITICVANELSNEIGGLVSSKLYYKLSEIFWTVFFNQEHLTPHGVFGDFHKWTSVKTSEWLEADHRSSEFFANLFYKAPQFSLDQTRNGQLPIEFQEDFSQMESYFSLLQSLLVVTVLSKFTDSRVLLTKEQLVTLYHAAVICIHSGHFHGCLEAITCLLYLLNRIEKYYSVDDEQIQLKSVNFADPNIQTLADSALSGAERSTVENLRSHIAPVILPLGSEAGVPFMSPDPVIVREGLETSLCGYFLISSTDALSAFRIISELQYSKLSTTDLAITCRIINYLFKDDDRRFRNPIGRTSGCVIDLPNDMTPYMAIEAAVNNLNVFSNIGGLKSAKEVEIFLKSLFVLSSNVTCKDYGEQLLSEIIVSSPSETYSNYSVKNNNRADALQTIETSPLLPKISKETSPEDDRTLLDPVQLDIKTLIGRIDESADDMIIENLLDVYHHSRLLLQSGKSDRYSTLTLIKIIPSFGCILSSNTQDLTESQIRVLKEVSLECLHRLRKRFREFLPNEREELTLKMLYGYFSARLPTKTNVAVASQRLLALRITRIRRNLTKKEFRSFVNDNLLSDSEKCNPEMMILAIQAAEKSLEGFTLNSVEQICLLYSIPPEDSIIFADLGSAINSMEVWPTHLTLQQRQFLENKLRQWTQTIGDSNDFSQMRSMDPNKIFMLASARMFVGTPKNEVLKLINSYSGNADDSKLQQLRDSIEASAEDFDESVGFLKDKLSNGYLDEFTTLIGSDALKLISGLKQISRDTDWLVSNQEMVSAACQRLYLALACTSAVEDKDAKIELPRRYLHFHELVPILSSRFPKRRSAYTSTDSVRVQPQDFHLPIYKSRPISMHSIETIAGSLKSLQSRIINKGSNLGLDFSGHSTPFKRSSLNHLHELIEIRRAVVAGSKSELDHIEYGLSRSNREAPKMKCRVPDKLDLSLLRRRCEEHTRHLIQRANYEQEQSELFCSVMAHNLRLTSQRT</sequence>
<reference evidence="4" key="1">
    <citation type="submission" date="2017-02" db="UniProtKB">
        <authorList>
            <consortium name="WormBaseParasite"/>
        </authorList>
    </citation>
    <scope>IDENTIFICATION</scope>
</reference>
<organism evidence="4">
    <name type="scientific">Rodentolepis nana</name>
    <name type="common">Dwarf tapeworm</name>
    <name type="synonym">Hymenolepis nana</name>
    <dbReference type="NCBI Taxonomy" id="102285"/>
    <lineage>
        <taxon>Eukaryota</taxon>
        <taxon>Metazoa</taxon>
        <taxon>Spiralia</taxon>
        <taxon>Lophotrochozoa</taxon>
        <taxon>Platyhelminthes</taxon>
        <taxon>Cestoda</taxon>
        <taxon>Eucestoda</taxon>
        <taxon>Cyclophyllidea</taxon>
        <taxon>Hymenolepididae</taxon>
        <taxon>Rodentolepis</taxon>
    </lineage>
</organism>
<dbReference type="Proteomes" id="UP000278807">
    <property type="component" value="Unassembled WGS sequence"/>
</dbReference>
<accession>A0A0R3SZZ3</accession>
<evidence type="ECO:0000256" key="1">
    <source>
        <dbReference type="SAM" id="MobiDB-lite"/>
    </source>
</evidence>
<feature type="compositionally biased region" description="Basic residues" evidence="1">
    <location>
        <begin position="35"/>
        <end position="47"/>
    </location>
</feature>
<proteinExistence type="predicted"/>
<dbReference type="EMBL" id="UZAE01000019">
    <property type="protein sequence ID" value="VDN95951.1"/>
    <property type="molecule type" value="Genomic_DNA"/>
</dbReference>
<evidence type="ECO:0000313" key="2">
    <source>
        <dbReference type="EMBL" id="VDN95951.1"/>
    </source>
</evidence>
<name>A0A0R3SZZ3_RODNA</name>